<evidence type="ECO:0000256" key="1">
    <source>
        <dbReference type="SAM" id="SignalP"/>
    </source>
</evidence>
<gene>
    <name evidence="2" type="ORF">GCM10023307_10820</name>
</gene>
<dbReference type="Proteomes" id="UP001499959">
    <property type="component" value="Unassembled WGS sequence"/>
</dbReference>
<evidence type="ECO:0000313" key="3">
    <source>
        <dbReference type="Proteomes" id="UP001499959"/>
    </source>
</evidence>
<keyword evidence="1" id="KW-0732">Signal</keyword>
<reference evidence="3" key="1">
    <citation type="journal article" date="2019" name="Int. J. Syst. Evol. Microbiol.">
        <title>The Global Catalogue of Microorganisms (GCM) 10K type strain sequencing project: providing services to taxonomists for standard genome sequencing and annotation.</title>
        <authorList>
            <consortium name="The Broad Institute Genomics Platform"/>
            <consortium name="The Broad Institute Genome Sequencing Center for Infectious Disease"/>
            <person name="Wu L."/>
            <person name="Ma J."/>
        </authorList>
    </citation>
    <scope>NUCLEOTIDE SEQUENCE [LARGE SCALE GENOMIC DNA]</scope>
    <source>
        <strain evidence="3">JCM 18204</strain>
    </source>
</reference>
<keyword evidence="3" id="KW-1185">Reference proteome</keyword>
<feature type="chain" id="PRO_5046258172" evidence="1">
    <location>
        <begin position="28"/>
        <end position="162"/>
    </location>
</feature>
<accession>A0ABP9B0L6</accession>
<name>A0ABP9B0L6_9GAMM</name>
<dbReference type="EMBL" id="BAABJE010000002">
    <property type="protein sequence ID" value="GAA4787595.1"/>
    <property type="molecule type" value="Genomic_DNA"/>
</dbReference>
<comment type="caution">
    <text evidence="2">The sequence shown here is derived from an EMBL/GenBank/DDBJ whole genome shotgun (WGS) entry which is preliminary data.</text>
</comment>
<feature type="signal peptide" evidence="1">
    <location>
        <begin position="1"/>
        <end position="27"/>
    </location>
</feature>
<dbReference type="RefSeq" id="WP_345302282.1">
    <property type="nucleotide sequence ID" value="NZ_BAABJE010000002.1"/>
</dbReference>
<sequence length="162" mass="17638">MNVARSRRAIAIALFCAGLLSCASAVAQTFRIDDSASQVLSPGEVKMRWESLVPRPGQPSTITGQVAVRVVLDVSPWRGRRGRIYHTLPPSPTGPVTVRWTADGPLSSGVLRDGERALVYTGPIDSDRLVDTFRLTLQADGDRVLRPQSLAFGFEIELEPAR</sequence>
<organism evidence="2 3">
    <name type="scientific">Lysobacter hankyongensis</name>
    <dbReference type="NCBI Taxonomy" id="1176535"/>
    <lineage>
        <taxon>Bacteria</taxon>
        <taxon>Pseudomonadati</taxon>
        <taxon>Pseudomonadota</taxon>
        <taxon>Gammaproteobacteria</taxon>
        <taxon>Lysobacterales</taxon>
        <taxon>Lysobacteraceae</taxon>
        <taxon>Lysobacter</taxon>
    </lineage>
</organism>
<evidence type="ECO:0000313" key="2">
    <source>
        <dbReference type="EMBL" id="GAA4787595.1"/>
    </source>
</evidence>
<protein>
    <submittedName>
        <fullName evidence="2">Uncharacterized protein</fullName>
    </submittedName>
</protein>
<dbReference type="PROSITE" id="PS51257">
    <property type="entry name" value="PROKAR_LIPOPROTEIN"/>
    <property type="match status" value="1"/>
</dbReference>
<proteinExistence type="predicted"/>